<gene>
    <name evidence="3" type="ORF">GCM10010269_60230</name>
</gene>
<dbReference type="Proteomes" id="UP000606194">
    <property type="component" value="Unassembled WGS sequence"/>
</dbReference>
<feature type="binding site" description="from pocket A" evidence="1">
    <location>
        <begin position="147"/>
        <end position="151"/>
    </location>
    <ligand>
        <name>dTDP-4-dehydro-6-deoxy-alpha-D-glucose</name>
        <dbReference type="ChEBI" id="CHEBI:57649"/>
        <label>1</label>
    </ligand>
</feature>
<dbReference type="GO" id="GO:0016829">
    <property type="term" value="F:lyase activity"/>
    <property type="evidence" value="ECO:0007669"/>
    <property type="project" value="InterPro"/>
</dbReference>
<proteinExistence type="predicted"/>
<reference evidence="3" key="2">
    <citation type="submission" date="2020-09" db="EMBL/GenBank/DDBJ databases">
        <authorList>
            <person name="Sun Q."/>
            <person name="Ohkuma M."/>
        </authorList>
    </citation>
    <scope>NUCLEOTIDE SEQUENCE</scope>
    <source>
        <strain evidence="3">JCM 4386</strain>
    </source>
</reference>
<feature type="binding site" description="from pocket A" evidence="1">
    <location>
        <begin position="404"/>
        <end position="407"/>
    </location>
    <ligand>
        <name>dTDP-4-dehydro-6-deoxy-alpha-D-glucose</name>
        <dbReference type="ChEBI" id="CHEBI:57649"/>
        <label>1</label>
    </ligand>
</feature>
<dbReference type="EMBL" id="BMTL01000029">
    <property type="protein sequence ID" value="GGS12911.1"/>
    <property type="molecule type" value="Genomic_DNA"/>
</dbReference>
<feature type="binding site" description="from pocket B" evidence="1">
    <location>
        <begin position="366"/>
        <end position="368"/>
    </location>
    <ligand>
        <name>dTDP-4-dehydro-6-deoxy-alpha-D-glucose</name>
        <dbReference type="ChEBI" id="CHEBI:57649"/>
        <label>2</label>
    </ligand>
</feature>
<feature type="binding site" description="from pocket B" evidence="1">
    <location>
        <position position="350"/>
    </location>
    <ligand>
        <name>dTDP-4-dehydro-6-deoxy-alpha-D-glucose</name>
        <dbReference type="ChEBI" id="CHEBI:57649"/>
        <label>2</label>
    </ligand>
</feature>
<name>A0A918L697_9ACTN</name>
<dbReference type="Pfam" id="PF03559">
    <property type="entry name" value="Hexose_dehydrat"/>
    <property type="match status" value="2"/>
</dbReference>
<organism evidence="3 4">
    <name type="scientific">Streptomyces humidus</name>
    <dbReference type="NCBI Taxonomy" id="52259"/>
    <lineage>
        <taxon>Bacteria</taxon>
        <taxon>Bacillati</taxon>
        <taxon>Actinomycetota</taxon>
        <taxon>Actinomycetes</taxon>
        <taxon>Kitasatosporales</taxon>
        <taxon>Streptomycetaceae</taxon>
        <taxon>Streptomyces</taxon>
    </lineage>
</organism>
<sequence length="493" mass="54219">MPQLSTTGPESDSDALLAARLAVSATATGGEAMSDVEFFDWFDRRRRRHSQVVRRTTFGEMAGWGFVPDTGDLAHHSGRFFTVRGMRVQTDFGPVPEWTQPIIRQPEIGILGLAVRETGGVLHCLMQAKSEPGNVNGVQLSPTVQATKSNYTRVHGGSPVPYLDCFREPEARGHRVLADVLQSEQGSWFFCKRNRNMIVEVGPEVEAGEDFCWLTLRQVNALLHYDNLVNMDARTVLSCLPDWHHGSGPATGIHSDVAVRSWITAQQSERDVSASLLPLSEVEGRDWVRAEDRISHRRGLFFSIVPVDVLSNRREVTSWSQPLLEPHGIGVSAMLVRRIDGVPHCLVQARVEPGYLDVVELGPTVQCTPENYAHLPASGRPRFLDLVTGARPEQVLFDTVLSEEGGRFLNAQNRYLVIEADEGVPAEVPGDYRWVTLRQLGELLKYSHYVNVQARTLVAALRSVTGIASGPPGAGLCATEAVSGPGGSRADHR</sequence>
<dbReference type="RefSeq" id="WP_190152489.1">
    <property type="nucleotide sequence ID" value="NZ_BMTL01000029.1"/>
</dbReference>
<feature type="domain" description="dTDP-4-dehydro-6-deoxy-alpha-D-glucopyranose 2,3-dehydratase" evidence="2">
    <location>
        <begin position="258"/>
        <end position="461"/>
    </location>
</feature>
<accession>A0A918L697</accession>
<evidence type="ECO:0000256" key="1">
    <source>
        <dbReference type="PIRSR" id="PIRSR605212-50"/>
    </source>
</evidence>
<dbReference type="AlphaFoldDB" id="A0A918L697"/>
<evidence type="ECO:0000313" key="3">
    <source>
        <dbReference type="EMBL" id="GGS12911.1"/>
    </source>
</evidence>
<dbReference type="InterPro" id="IPR038153">
    <property type="entry name" value="EvaA-like_sf"/>
</dbReference>
<feature type="binding site" description="from pocket B" evidence="1">
    <location>
        <begin position="371"/>
        <end position="372"/>
    </location>
    <ligand>
        <name>dTDP-4-dehydro-6-deoxy-alpha-D-glucose</name>
        <dbReference type="ChEBI" id="CHEBI:57649"/>
        <label>2</label>
    </ligand>
</feature>
<dbReference type="Gene3D" id="3.90.79.40">
    <property type="entry name" value="EvaA sugar 2,3-dehydratase subunit"/>
    <property type="match status" value="2"/>
</dbReference>
<feature type="binding site" description="from pocket A" evidence="1">
    <location>
        <position position="64"/>
    </location>
    <ligand>
        <name>dTDP-4-dehydro-6-deoxy-alpha-D-glucose</name>
        <dbReference type="ChEBI" id="CHEBI:57649"/>
        <label>1</label>
    </ligand>
</feature>
<reference evidence="3" key="1">
    <citation type="journal article" date="2014" name="Int. J. Syst. Evol. Microbiol.">
        <title>Complete genome sequence of Corynebacterium casei LMG S-19264T (=DSM 44701T), isolated from a smear-ripened cheese.</title>
        <authorList>
            <consortium name="US DOE Joint Genome Institute (JGI-PGF)"/>
            <person name="Walter F."/>
            <person name="Albersmeier A."/>
            <person name="Kalinowski J."/>
            <person name="Ruckert C."/>
        </authorList>
    </citation>
    <scope>NUCLEOTIDE SEQUENCE</scope>
    <source>
        <strain evidence="3">JCM 4386</strain>
    </source>
</reference>
<evidence type="ECO:0000313" key="4">
    <source>
        <dbReference type="Proteomes" id="UP000606194"/>
    </source>
</evidence>
<feature type="binding site" description="from pocket A" evidence="1">
    <location>
        <position position="232"/>
    </location>
    <ligand>
        <name>dTDP-4-dehydro-6-deoxy-alpha-D-glucose</name>
        <dbReference type="ChEBI" id="CHEBI:57649"/>
        <label>1</label>
    </ligand>
</feature>
<feature type="binding site" description="from pocket B" evidence="1">
    <location>
        <position position="187"/>
    </location>
    <ligand>
        <name>dTDP-4-dehydro-6-deoxy-alpha-D-glucose</name>
        <dbReference type="ChEBI" id="CHEBI:57649"/>
        <label>2</label>
    </ligand>
</feature>
<evidence type="ECO:0000259" key="2">
    <source>
        <dbReference type="Pfam" id="PF03559"/>
    </source>
</evidence>
<protein>
    <submittedName>
        <fullName evidence="3">NDP-hexose 2,3-dehydratase</fullName>
    </submittedName>
</protein>
<feature type="domain" description="dTDP-4-dehydro-6-deoxy-alpha-D-glucopyranose 2,3-dehydratase" evidence="2">
    <location>
        <begin position="37"/>
        <end position="240"/>
    </location>
</feature>
<comment type="caution">
    <text evidence="3">The sequence shown here is derived from an EMBL/GenBank/DDBJ whole genome shotgun (WGS) entry which is preliminary data.</text>
</comment>
<feature type="binding site" description="from pocket B" evidence="1">
    <location>
        <position position="287"/>
    </location>
    <ligand>
        <name>dTDP-4-dehydro-6-deoxy-alpha-D-glucose</name>
        <dbReference type="ChEBI" id="CHEBI:57649"/>
        <label>2</label>
    </ligand>
</feature>
<keyword evidence="4" id="KW-1185">Reference proteome</keyword>
<dbReference type="InterPro" id="IPR005212">
    <property type="entry name" value="EvaA-like"/>
</dbReference>